<dbReference type="Gene3D" id="1.20.120.350">
    <property type="entry name" value="Voltage-gated potassium channels. Chain C"/>
    <property type="match status" value="1"/>
</dbReference>
<feature type="domain" description="Ion transport" evidence="13">
    <location>
        <begin position="28"/>
        <end position="246"/>
    </location>
</feature>
<dbReference type="RefSeq" id="WP_208428997.1">
    <property type="nucleotide sequence ID" value="NZ_JAEPRJ010000001.1"/>
</dbReference>
<sequence length="318" mass="35980">MIKSKSIKQRVFEIIQIGSREDVPSRIGDFIIVATILLNILVLFLGTFEELKRYFGLFKVVETTTIILFSVEYVLRIWTAEYIYTDVGKMRARFKFLVSPEGIIDLLTILPFFFLYGFAAFRILRVVRIFHLFRLNVNYDSFNVITSVLLEKKNQILSSVFIIVVLMLASSLFIYGAEHDAQPLAFKNAFSGIWWSLSTIFTVGYGDIYPITAVGKIMGGIITFLGVGSVAIPTGIISAGFVENYTEMQRNRLSEAKNKTTGSITIEKKSEDVGKLINELEKKYGVDIVVILRNGVMVMAEDKVRAKADDILIYRDIV</sequence>
<evidence type="ECO:0000256" key="7">
    <source>
        <dbReference type="ARBA" id="ARBA00022958"/>
    </source>
</evidence>
<evidence type="ECO:0000259" key="13">
    <source>
        <dbReference type="Pfam" id="PF00520"/>
    </source>
</evidence>
<reference evidence="14 15" key="1">
    <citation type="submission" date="2021-01" db="EMBL/GenBank/DDBJ databases">
        <title>Isolation and description of Catonella massiliensis sp. nov., a novel Catonella species, isolated from a stable periodontitis subject.</title>
        <authorList>
            <person name="Antezack A."/>
            <person name="Boxberger M."/>
            <person name="La Scola B."/>
            <person name="Monnet-Corti V."/>
        </authorList>
    </citation>
    <scope>NUCLEOTIDE SEQUENCE [LARGE SCALE GENOMIC DNA]</scope>
    <source>
        <strain evidence="14 15">Marseille-Q4567</strain>
    </source>
</reference>
<comment type="caution">
    <text evidence="14">The sequence shown here is derived from an EMBL/GenBank/DDBJ whole genome shotgun (WGS) entry which is preliminary data.</text>
</comment>
<dbReference type="SUPFAM" id="SSF81324">
    <property type="entry name" value="Voltage-gated potassium channels"/>
    <property type="match status" value="1"/>
</dbReference>
<keyword evidence="6" id="KW-0851">Voltage-gated channel</keyword>
<dbReference type="Gene3D" id="1.10.287.70">
    <property type="match status" value="1"/>
</dbReference>
<evidence type="ECO:0000256" key="5">
    <source>
        <dbReference type="ARBA" id="ARBA00022826"/>
    </source>
</evidence>
<proteinExistence type="predicted"/>
<keyword evidence="2" id="KW-0813">Transport</keyword>
<feature type="transmembrane region" description="Helical" evidence="12">
    <location>
        <begin position="189"/>
        <end position="211"/>
    </location>
</feature>
<dbReference type="PRINTS" id="PR00169">
    <property type="entry name" value="KCHANNEL"/>
</dbReference>
<dbReference type="InterPro" id="IPR027359">
    <property type="entry name" value="Volt_channel_dom_sf"/>
</dbReference>
<gene>
    <name evidence="14" type="ORF">JJN12_06980</name>
</gene>
<evidence type="ECO:0000256" key="4">
    <source>
        <dbReference type="ARBA" id="ARBA00022692"/>
    </source>
</evidence>
<evidence type="ECO:0000256" key="10">
    <source>
        <dbReference type="ARBA" id="ARBA00023136"/>
    </source>
</evidence>
<dbReference type="EMBL" id="JAEPRJ010000001">
    <property type="protein sequence ID" value="MBK5897521.1"/>
    <property type="molecule type" value="Genomic_DNA"/>
</dbReference>
<evidence type="ECO:0000256" key="12">
    <source>
        <dbReference type="SAM" id="Phobius"/>
    </source>
</evidence>
<feature type="transmembrane region" description="Helical" evidence="12">
    <location>
        <begin position="217"/>
        <end position="242"/>
    </location>
</feature>
<dbReference type="Proteomes" id="UP000604730">
    <property type="component" value="Unassembled WGS sequence"/>
</dbReference>
<evidence type="ECO:0000256" key="2">
    <source>
        <dbReference type="ARBA" id="ARBA00022448"/>
    </source>
</evidence>
<evidence type="ECO:0000256" key="1">
    <source>
        <dbReference type="ARBA" id="ARBA00004141"/>
    </source>
</evidence>
<evidence type="ECO:0000256" key="6">
    <source>
        <dbReference type="ARBA" id="ARBA00022882"/>
    </source>
</evidence>
<organism evidence="14 15">
    <name type="scientific">Catonella massiliensis</name>
    <dbReference type="NCBI Taxonomy" id="2799636"/>
    <lineage>
        <taxon>Bacteria</taxon>
        <taxon>Bacillati</taxon>
        <taxon>Bacillota</taxon>
        <taxon>Clostridia</taxon>
        <taxon>Lachnospirales</taxon>
        <taxon>Lachnospiraceae</taxon>
        <taxon>Catonella</taxon>
    </lineage>
</organism>
<dbReference type="InterPro" id="IPR028325">
    <property type="entry name" value="VG_K_chnl"/>
</dbReference>
<feature type="transmembrane region" description="Helical" evidence="12">
    <location>
        <begin position="156"/>
        <end position="177"/>
    </location>
</feature>
<keyword evidence="10 12" id="KW-0472">Membrane</keyword>
<accession>A0ABS1J054</accession>
<keyword evidence="9" id="KW-0406">Ion transport</keyword>
<keyword evidence="11" id="KW-0407">Ion channel</keyword>
<feature type="transmembrane region" description="Helical" evidence="12">
    <location>
        <begin position="96"/>
        <end position="119"/>
    </location>
</feature>
<evidence type="ECO:0000313" key="14">
    <source>
        <dbReference type="EMBL" id="MBK5897521.1"/>
    </source>
</evidence>
<evidence type="ECO:0000313" key="15">
    <source>
        <dbReference type="Proteomes" id="UP000604730"/>
    </source>
</evidence>
<dbReference type="Pfam" id="PF00520">
    <property type="entry name" value="Ion_trans"/>
    <property type="match status" value="1"/>
</dbReference>
<keyword evidence="5" id="KW-0631">Potassium channel</keyword>
<dbReference type="InterPro" id="IPR005821">
    <property type="entry name" value="Ion_trans_dom"/>
</dbReference>
<evidence type="ECO:0000256" key="8">
    <source>
        <dbReference type="ARBA" id="ARBA00022989"/>
    </source>
</evidence>
<keyword evidence="7" id="KW-0630">Potassium</keyword>
<keyword evidence="8 12" id="KW-1133">Transmembrane helix</keyword>
<protein>
    <submittedName>
        <fullName evidence="14">Ion transporter</fullName>
    </submittedName>
</protein>
<dbReference type="PANTHER" id="PTHR11537">
    <property type="entry name" value="VOLTAGE-GATED POTASSIUM CHANNEL"/>
    <property type="match status" value="1"/>
</dbReference>
<feature type="transmembrane region" description="Helical" evidence="12">
    <location>
        <begin position="30"/>
        <end position="48"/>
    </location>
</feature>
<evidence type="ECO:0000256" key="9">
    <source>
        <dbReference type="ARBA" id="ARBA00023065"/>
    </source>
</evidence>
<comment type="subcellular location">
    <subcellularLocation>
        <location evidence="1">Membrane</location>
        <topology evidence="1">Multi-pass membrane protein</topology>
    </subcellularLocation>
</comment>
<keyword evidence="15" id="KW-1185">Reference proteome</keyword>
<dbReference type="PANTHER" id="PTHR11537:SF254">
    <property type="entry name" value="POTASSIUM VOLTAGE-GATED CHANNEL PROTEIN SHAB"/>
    <property type="match status" value="1"/>
</dbReference>
<keyword evidence="3" id="KW-0633">Potassium transport</keyword>
<name>A0ABS1J054_9FIRM</name>
<evidence type="ECO:0000256" key="11">
    <source>
        <dbReference type="ARBA" id="ARBA00023303"/>
    </source>
</evidence>
<keyword evidence="4 12" id="KW-0812">Transmembrane</keyword>
<evidence type="ECO:0000256" key="3">
    <source>
        <dbReference type="ARBA" id="ARBA00022538"/>
    </source>
</evidence>